<comment type="similarity">
    <text evidence="1">Belongs to the ARG7 family.</text>
</comment>
<dbReference type="Pfam" id="PF02519">
    <property type="entry name" value="Auxin_inducible"/>
    <property type="match status" value="1"/>
</dbReference>
<gene>
    <name evidence="2" type="ORF">SSX86_016538</name>
</gene>
<evidence type="ECO:0000313" key="2">
    <source>
        <dbReference type="EMBL" id="KAK9065155.1"/>
    </source>
</evidence>
<evidence type="ECO:0008006" key="4">
    <source>
        <dbReference type="Google" id="ProtNLM"/>
    </source>
</evidence>
<reference evidence="2 3" key="1">
    <citation type="submission" date="2024-04" db="EMBL/GenBank/DDBJ databases">
        <title>The reference genome of an endangered Asteraceae, Deinandra increscens subsp. villosa, native to the Central Coast of California.</title>
        <authorList>
            <person name="Guilliams M."/>
            <person name="Hasenstab-Lehman K."/>
            <person name="Meyer R."/>
            <person name="Mcevoy S."/>
        </authorList>
    </citation>
    <scope>NUCLEOTIDE SEQUENCE [LARGE SCALE GENOMIC DNA]</scope>
    <source>
        <tissue evidence="2">Leaf</tissue>
    </source>
</reference>
<evidence type="ECO:0000256" key="1">
    <source>
        <dbReference type="ARBA" id="ARBA00006974"/>
    </source>
</evidence>
<dbReference type="InterPro" id="IPR003676">
    <property type="entry name" value="SAUR_fam"/>
</dbReference>
<dbReference type="AlphaFoldDB" id="A0AAP0CY68"/>
<protein>
    <recommendedName>
        <fullName evidence="4">Small auxin up regulated protein</fullName>
    </recommendedName>
</protein>
<proteinExistence type="inferred from homology"/>
<evidence type="ECO:0000313" key="3">
    <source>
        <dbReference type="Proteomes" id="UP001408789"/>
    </source>
</evidence>
<accession>A0AAP0CY68</accession>
<dbReference type="EMBL" id="JBCNJP010000017">
    <property type="protein sequence ID" value="KAK9065155.1"/>
    <property type="molecule type" value="Genomic_DNA"/>
</dbReference>
<dbReference type="PANTHER" id="PTHR31175:SF120">
    <property type="entry name" value="OS09G0547100 PROTEIN"/>
    <property type="match status" value="1"/>
</dbReference>
<keyword evidence="3" id="KW-1185">Reference proteome</keyword>
<organism evidence="2 3">
    <name type="scientific">Deinandra increscens subsp. villosa</name>
    <dbReference type="NCBI Taxonomy" id="3103831"/>
    <lineage>
        <taxon>Eukaryota</taxon>
        <taxon>Viridiplantae</taxon>
        <taxon>Streptophyta</taxon>
        <taxon>Embryophyta</taxon>
        <taxon>Tracheophyta</taxon>
        <taxon>Spermatophyta</taxon>
        <taxon>Magnoliopsida</taxon>
        <taxon>eudicotyledons</taxon>
        <taxon>Gunneridae</taxon>
        <taxon>Pentapetalae</taxon>
        <taxon>asterids</taxon>
        <taxon>campanulids</taxon>
        <taxon>Asterales</taxon>
        <taxon>Asteraceae</taxon>
        <taxon>Asteroideae</taxon>
        <taxon>Heliantheae alliance</taxon>
        <taxon>Madieae</taxon>
        <taxon>Madiinae</taxon>
        <taxon>Deinandra</taxon>
    </lineage>
</organism>
<dbReference type="PANTHER" id="PTHR31175">
    <property type="entry name" value="AUXIN-RESPONSIVE FAMILY PROTEIN"/>
    <property type="match status" value="1"/>
</dbReference>
<comment type="caution">
    <text evidence="2">The sequence shown here is derived from an EMBL/GenBank/DDBJ whole genome shotgun (WGS) entry which is preliminary data.</text>
</comment>
<dbReference type="Proteomes" id="UP001408789">
    <property type="component" value="Unassembled WGS sequence"/>
</dbReference>
<name>A0AAP0CY68_9ASTR</name>
<dbReference type="GO" id="GO:0009733">
    <property type="term" value="P:response to auxin"/>
    <property type="evidence" value="ECO:0007669"/>
    <property type="project" value="InterPro"/>
</dbReference>
<sequence>MMTAKKLVKMARKWRKEGLKSFCNERIANKGHFVVYTIDNNRFVIPLSYLDTNIFRELLRMSEEEFGLQTDGPITLVCDSSVMSYVINMVDRGLTKELEKALLVSIASNRCSLDHGGGYGNQCFIYGF</sequence>